<accession>A0A1Y2B9V7</accession>
<gene>
    <name evidence="4" type="ORF">BCR39DRAFT_525934</name>
</gene>
<evidence type="ECO:0000313" key="5">
    <source>
        <dbReference type="Proteomes" id="UP000193986"/>
    </source>
</evidence>
<keyword evidence="5" id="KW-1185">Reference proteome</keyword>
<dbReference type="EMBL" id="MCFC01000014">
    <property type="protein sequence ID" value="ORY31619.1"/>
    <property type="molecule type" value="Genomic_DNA"/>
</dbReference>
<feature type="region of interest" description="Disordered" evidence="2">
    <location>
        <begin position="277"/>
        <end position="297"/>
    </location>
</feature>
<comment type="similarity">
    <text evidence="1">Belongs to the saccharopine dehydrogenase family.</text>
</comment>
<dbReference type="AlphaFoldDB" id="A0A1Y2B9V7"/>
<evidence type="ECO:0000256" key="2">
    <source>
        <dbReference type="SAM" id="MobiDB-lite"/>
    </source>
</evidence>
<reference evidence="4 5" key="1">
    <citation type="submission" date="2016-07" db="EMBL/GenBank/DDBJ databases">
        <title>Pervasive Adenine N6-methylation of Active Genes in Fungi.</title>
        <authorList>
            <consortium name="DOE Joint Genome Institute"/>
            <person name="Mondo S.J."/>
            <person name="Dannebaum R.O."/>
            <person name="Kuo R.C."/>
            <person name="Labutti K."/>
            <person name="Haridas S."/>
            <person name="Kuo A."/>
            <person name="Salamov A."/>
            <person name="Ahrendt S.R."/>
            <person name="Lipzen A."/>
            <person name="Sullivan W."/>
            <person name="Andreopoulos W.B."/>
            <person name="Clum A."/>
            <person name="Lindquist E."/>
            <person name="Daum C."/>
            <person name="Ramamoorthy G.K."/>
            <person name="Gryganskyi A."/>
            <person name="Culley D."/>
            <person name="Magnuson J.K."/>
            <person name="James T.Y."/>
            <person name="O'Malley M.A."/>
            <person name="Stajich J.E."/>
            <person name="Spatafora J.W."/>
            <person name="Visel A."/>
            <person name="Grigoriev I.V."/>
        </authorList>
    </citation>
    <scope>NUCLEOTIDE SEQUENCE [LARGE SCALE GENOMIC DNA]</scope>
    <source>
        <strain evidence="4 5">68-887.2</strain>
    </source>
</reference>
<name>A0A1Y2B9V7_9TREE</name>
<evidence type="ECO:0000256" key="1">
    <source>
        <dbReference type="ARBA" id="ARBA00038048"/>
    </source>
</evidence>
<comment type="caution">
    <text evidence="4">The sequence shown here is derived from an EMBL/GenBank/DDBJ whole genome shotgun (WGS) entry which is preliminary data.</text>
</comment>
<dbReference type="Gene3D" id="3.40.50.720">
    <property type="entry name" value="NAD(P)-binding Rossmann-like Domain"/>
    <property type="match status" value="1"/>
</dbReference>
<dbReference type="InterPro" id="IPR051276">
    <property type="entry name" value="Saccharopine_DH-like_oxidrdct"/>
</dbReference>
<organism evidence="4 5">
    <name type="scientific">Naematelia encephala</name>
    <dbReference type="NCBI Taxonomy" id="71784"/>
    <lineage>
        <taxon>Eukaryota</taxon>
        <taxon>Fungi</taxon>
        <taxon>Dikarya</taxon>
        <taxon>Basidiomycota</taxon>
        <taxon>Agaricomycotina</taxon>
        <taxon>Tremellomycetes</taxon>
        <taxon>Tremellales</taxon>
        <taxon>Naemateliaceae</taxon>
        <taxon>Naematelia</taxon>
    </lineage>
</organism>
<dbReference type="PANTHER" id="PTHR12286:SF5">
    <property type="entry name" value="SACCHAROPINE DEHYDROGENASE-LIKE OXIDOREDUCTASE"/>
    <property type="match status" value="1"/>
</dbReference>
<proteinExistence type="inferred from homology"/>
<dbReference type="PANTHER" id="PTHR12286">
    <property type="entry name" value="SACCHAROPINE DEHYDROGENASE-LIKE OXIDOREDUCTASE"/>
    <property type="match status" value="1"/>
</dbReference>
<dbReference type="InParanoid" id="A0A1Y2B9V7"/>
<dbReference type="InterPro" id="IPR036291">
    <property type="entry name" value="NAD(P)-bd_dom_sf"/>
</dbReference>
<dbReference type="OrthoDB" id="10268090at2759"/>
<dbReference type="GO" id="GO:0005886">
    <property type="term" value="C:plasma membrane"/>
    <property type="evidence" value="ECO:0007669"/>
    <property type="project" value="TreeGrafter"/>
</dbReference>
<dbReference type="Pfam" id="PF03435">
    <property type="entry name" value="Sacchrp_dh_NADP"/>
    <property type="match status" value="1"/>
</dbReference>
<evidence type="ECO:0000313" key="4">
    <source>
        <dbReference type="EMBL" id="ORY31619.1"/>
    </source>
</evidence>
<feature type="domain" description="Saccharopine dehydrogenase NADP binding" evidence="3">
    <location>
        <begin position="11"/>
        <end position="113"/>
    </location>
</feature>
<dbReference type="GO" id="GO:0005811">
    <property type="term" value="C:lipid droplet"/>
    <property type="evidence" value="ECO:0007669"/>
    <property type="project" value="TreeGrafter"/>
</dbReference>
<dbReference type="GO" id="GO:0005739">
    <property type="term" value="C:mitochondrion"/>
    <property type="evidence" value="ECO:0007669"/>
    <property type="project" value="TreeGrafter"/>
</dbReference>
<protein>
    <submittedName>
        <fullName evidence="4">Saccharopine dehydrogenase-domain-containing protein</fullName>
    </submittedName>
</protein>
<sequence>MNELKHKPTLIIYGATAFTGRQVVEYLDTHPDRDEFDVIISGRNAARLDGVKKGLKRDYKVVVLDLGDEQGVGGLVRMGEVVVNLAGPYRWHNASSIISACASTGTHYLDLSGESSWLETLIIPKYDYLASTTGSIILPSCGFDTIPGDIVLYSALSTLQNQTRHANVVAGGNNDGSEQEIGITKHTAFYDIKGGLAGGTVQTMYSVAELPSEERNSDEWSLVSGQGPSQPPRLSYTLTHPSFNNKTLHGAFFAMYPYNRCIIRRSWFLSRLSLARRSSPPHSKKPSGDDQSEQEPRHVDGLVYQEALQVPSRFWAVTATVAMGVFGLLFFTSKWTRWLVGSFLPKSGTGPSEETMRNGHTNITAVSQTTRPGTSVVTSYKGQSDPGYRHTSYILSEAALSLLLPPPKGTSLPPLAKIGGVLTPSTALGSVLLQRLRSSGKVIIESKVYEDKHKDL</sequence>
<dbReference type="GO" id="GO:0009247">
    <property type="term" value="P:glycolipid biosynthetic process"/>
    <property type="evidence" value="ECO:0007669"/>
    <property type="project" value="TreeGrafter"/>
</dbReference>
<dbReference type="InterPro" id="IPR005097">
    <property type="entry name" value="Sacchrp_dh_NADP-bd"/>
</dbReference>
<evidence type="ECO:0000259" key="3">
    <source>
        <dbReference type="Pfam" id="PF03435"/>
    </source>
</evidence>
<feature type="region of interest" description="Disordered" evidence="2">
    <location>
        <begin position="216"/>
        <end position="235"/>
    </location>
</feature>
<dbReference type="Proteomes" id="UP000193986">
    <property type="component" value="Unassembled WGS sequence"/>
</dbReference>
<dbReference type="SUPFAM" id="SSF51735">
    <property type="entry name" value="NAD(P)-binding Rossmann-fold domains"/>
    <property type="match status" value="1"/>
</dbReference>